<feature type="compositionally biased region" description="Low complexity" evidence="1">
    <location>
        <begin position="1029"/>
        <end position="1041"/>
    </location>
</feature>
<feature type="compositionally biased region" description="Polar residues" evidence="1">
    <location>
        <begin position="22"/>
        <end position="41"/>
    </location>
</feature>
<keyword evidence="3" id="KW-1185">Reference proteome</keyword>
<evidence type="ECO:0000313" key="2">
    <source>
        <dbReference type="EMBL" id="MDI1485492.1"/>
    </source>
</evidence>
<proteinExistence type="predicted"/>
<accession>A0AA43TVA2</accession>
<feature type="compositionally biased region" description="Polar residues" evidence="1">
    <location>
        <begin position="1060"/>
        <end position="1074"/>
    </location>
</feature>
<feature type="compositionally biased region" description="Polar residues" evidence="1">
    <location>
        <begin position="159"/>
        <end position="179"/>
    </location>
</feature>
<feature type="compositionally biased region" description="Basic and acidic residues" evidence="1">
    <location>
        <begin position="141"/>
        <end position="152"/>
    </location>
</feature>
<reference evidence="2" key="1">
    <citation type="journal article" date="2023" name="Genome Biol. Evol.">
        <title>First Whole Genome Sequence and Flow Cytometry Genome Size Data for the Lichen-Forming Fungus Ramalina farinacea (Ascomycota).</title>
        <authorList>
            <person name="Llewellyn T."/>
            <person name="Mian S."/>
            <person name="Hill R."/>
            <person name="Leitch I.J."/>
            <person name="Gaya E."/>
        </authorList>
    </citation>
    <scope>NUCLEOTIDE SEQUENCE</scope>
    <source>
        <strain evidence="2">LIQ254RAFAR</strain>
    </source>
</reference>
<feature type="region of interest" description="Disordered" evidence="1">
    <location>
        <begin position="18"/>
        <end position="88"/>
    </location>
</feature>
<gene>
    <name evidence="2" type="ORF">OHK93_000630</name>
</gene>
<feature type="region of interest" description="Disordered" evidence="1">
    <location>
        <begin position="912"/>
        <end position="940"/>
    </location>
</feature>
<comment type="caution">
    <text evidence="2">The sequence shown here is derived from an EMBL/GenBank/DDBJ whole genome shotgun (WGS) entry which is preliminary data.</text>
</comment>
<feature type="region of interest" description="Disordered" evidence="1">
    <location>
        <begin position="1303"/>
        <end position="1389"/>
    </location>
</feature>
<feature type="region of interest" description="Disordered" evidence="1">
    <location>
        <begin position="118"/>
        <end position="222"/>
    </location>
</feature>
<dbReference type="EMBL" id="JAPUFD010000001">
    <property type="protein sequence ID" value="MDI1485492.1"/>
    <property type="molecule type" value="Genomic_DNA"/>
</dbReference>
<feature type="region of interest" description="Disordered" evidence="1">
    <location>
        <begin position="999"/>
        <end position="1186"/>
    </location>
</feature>
<feature type="region of interest" description="Disordered" evidence="1">
    <location>
        <begin position="836"/>
        <end position="877"/>
    </location>
</feature>
<name>A0AA43TVA2_9LECA</name>
<evidence type="ECO:0000256" key="1">
    <source>
        <dbReference type="SAM" id="MobiDB-lite"/>
    </source>
</evidence>
<feature type="compositionally biased region" description="Polar residues" evidence="1">
    <location>
        <begin position="253"/>
        <end position="265"/>
    </location>
</feature>
<feature type="region of interest" description="Disordered" evidence="1">
    <location>
        <begin position="239"/>
        <end position="265"/>
    </location>
</feature>
<evidence type="ECO:0000313" key="3">
    <source>
        <dbReference type="Proteomes" id="UP001161017"/>
    </source>
</evidence>
<feature type="compositionally biased region" description="Low complexity" evidence="1">
    <location>
        <begin position="1113"/>
        <end position="1122"/>
    </location>
</feature>
<organism evidence="2 3">
    <name type="scientific">Ramalina farinacea</name>
    <dbReference type="NCBI Taxonomy" id="258253"/>
    <lineage>
        <taxon>Eukaryota</taxon>
        <taxon>Fungi</taxon>
        <taxon>Dikarya</taxon>
        <taxon>Ascomycota</taxon>
        <taxon>Pezizomycotina</taxon>
        <taxon>Lecanoromycetes</taxon>
        <taxon>OSLEUM clade</taxon>
        <taxon>Lecanoromycetidae</taxon>
        <taxon>Lecanorales</taxon>
        <taxon>Lecanorineae</taxon>
        <taxon>Ramalinaceae</taxon>
        <taxon>Ramalina</taxon>
    </lineage>
</organism>
<feature type="compositionally biased region" description="Basic and acidic residues" evidence="1">
    <location>
        <begin position="1279"/>
        <end position="1290"/>
    </location>
</feature>
<feature type="compositionally biased region" description="Basic and acidic residues" evidence="1">
    <location>
        <begin position="1303"/>
        <end position="1321"/>
    </location>
</feature>
<sequence length="1389" mass="149949">MEFMSDEEFNRVMDEFDWDAPINQTQSEQNLPESLTPSTVEASRGPPYLTMLEPSLGPNTSEPVARAKSPKDPFAPTSSTDHTKRKTTNDTYVIPAEVYYDPEKCLFWDERDFDWTRPPQLSANRQPGLHQDTMEPSASSTKEKLDSTREEIDLPTEETGYSNDKSPSNCLTSSKSNQKGPIVSESGGTDLSLSDDVRPSTTDPPGIFRPMDVRASTSRQVTSSEILVQQTSELHPDLALSKTHPSAPEQGNDDTTNATVSEDPTNATVQDYRIIASVITFKKHMNAMEHGNETTTDVPVFKDGDRAIDQDDGIMTDMPALKDRADSIEQGDGITIEVTLSNDHESTYDQGNELITSVPVSTNHAKPVEQVDGIFAKLYASKDCNGGMGRDGETFTDVPALKDRMDCTPKCDGITANVTVSENPAIDQVHEIITVVPACTDDASPTEQGDSITAHVDVSKDLDRAIDQDAGNITKLPAYLGSMTSMENSDGFNTHSSVFKTDENTIDQTFGNGQHEATTSGTTVVQDSAEMQGIEKTSAVISTETRLMAVAPKRPQRLFSSAVSLSSIPVRGGVKTRKSVNPFLTWQPPISGKMSDIPESHIGIPRDISESSNIGKATITAPASASLSSPVGPSEDASEMQSSPALSIPSLRESSAHLLANVRSTHSPPPVDAPPLANEIRKSLEAPHEPQAISLIDASTPAEHTTEPVEAMDSTRYTSTQSATADEEALLSQIENHDEQSLCDEGHCSTEEHPANSRDVVDLTHLSSTLEVSTPTTESSLTPEAIHEALLSPIINACAVEYFTNSEAVQEVSSVSGTEVELPQKPLHDAQASFAPVSFANSGPPFDSPEAVHEADSQLEGDLAHPIGPQGNLDKAQSLSAPDIPVATEDAVGPPKTIRRIQSTFVQFVCTPTEEPVSPPQAAQLEEARPSPTAEASRPVHDRVDHLGASHEGQAVPAPDTDSVTEKDIALVEAAHEFSEAFTVSWNELTEDSGAPLEAAQEVNEHRNSPDEDVSLVESNSGSVELLEPSKPQVKVVVPSPGETLTPPDSRRSSLRSRTPLKQSFQEPVSSLQEITALMEEPGTIGSTDAVSAKRDRTAPKKTTKDRSRARRASNSNRSTRSNTKETSTHPKPSTPPIRTAPLPDDESALQVKHAQALPAGDDVSLVTQQQASGDETRLVCPEKASQAELSSEYYDELAMSDPEDSRCIPLAIQLTPQRKHQVHNSMSSPSVKPGRYRRETQSTDTAPSVKARKRARTGPQGRKLIGDRELSGLLMRQDTPDTKVRRIDGGTEVIKLVKKAIDEAKSSNGKATEDAPEKGVGKAAPGQTPLRKRGRNKSLDLTSNRKVIEKKSRRSGRLSDGVDTTEDVEVAKNDKPRRSGRLVDGTMK</sequence>
<feature type="compositionally biased region" description="Basic and acidic residues" evidence="1">
    <location>
        <begin position="1092"/>
        <end position="1107"/>
    </location>
</feature>
<feature type="region of interest" description="Disordered" evidence="1">
    <location>
        <begin position="1216"/>
        <end position="1291"/>
    </location>
</feature>
<feature type="region of interest" description="Disordered" evidence="1">
    <location>
        <begin position="623"/>
        <end position="647"/>
    </location>
</feature>
<protein>
    <submittedName>
        <fullName evidence="2">Uncharacterized protein</fullName>
    </submittedName>
</protein>
<dbReference type="Proteomes" id="UP001161017">
    <property type="component" value="Unassembled WGS sequence"/>
</dbReference>